<keyword evidence="1" id="KW-1133">Transmembrane helix</keyword>
<evidence type="ECO:0000313" key="2">
    <source>
        <dbReference type="EMBL" id="QNO15757.1"/>
    </source>
</evidence>
<name>A0A7G9WAP5_ALKCA</name>
<organism evidence="2 3">
    <name type="scientific">Alkalicella caledoniensis</name>
    <dbReference type="NCBI Taxonomy" id="2731377"/>
    <lineage>
        <taxon>Bacteria</taxon>
        <taxon>Bacillati</taxon>
        <taxon>Bacillota</taxon>
        <taxon>Clostridia</taxon>
        <taxon>Eubacteriales</taxon>
        <taxon>Proteinivoracaceae</taxon>
        <taxon>Alkalicella</taxon>
    </lineage>
</organism>
<keyword evidence="1" id="KW-0812">Transmembrane</keyword>
<reference evidence="2 3" key="1">
    <citation type="submission" date="2020-07" db="EMBL/GenBank/DDBJ databases">
        <title>Alkalicella. sp. LB2 genome.</title>
        <authorList>
            <person name="Postec A."/>
            <person name="Quemeneur M."/>
        </authorList>
    </citation>
    <scope>NUCLEOTIDE SEQUENCE [LARGE SCALE GENOMIC DNA]</scope>
    <source>
        <strain evidence="2 3">LB2</strain>
    </source>
</reference>
<dbReference type="Proteomes" id="UP000516160">
    <property type="component" value="Chromosome"/>
</dbReference>
<dbReference type="AlphaFoldDB" id="A0A7G9WAP5"/>
<evidence type="ECO:0000313" key="3">
    <source>
        <dbReference type="Proteomes" id="UP000516160"/>
    </source>
</evidence>
<dbReference type="RefSeq" id="WP_213166163.1">
    <property type="nucleotide sequence ID" value="NZ_CP058559.1"/>
</dbReference>
<gene>
    <name evidence="2" type="ORF">HYG86_13790</name>
</gene>
<evidence type="ECO:0000256" key="1">
    <source>
        <dbReference type="SAM" id="Phobius"/>
    </source>
</evidence>
<dbReference type="EMBL" id="CP058559">
    <property type="protein sequence ID" value="QNO15757.1"/>
    <property type="molecule type" value="Genomic_DNA"/>
</dbReference>
<protein>
    <submittedName>
        <fullName evidence="2">Uncharacterized protein</fullName>
    </submittedName>
</protein>
<accession>A0A7G9WAP5</accession>
<dbReference type="KEGG" id="acae:HYG86_13790"/>
<keyword evidence="3" id="KW-1185">Reference proteome</keyword>
<keyword evidence="1" id="KW-0472">Membrane</keyword>
<feature type="transmembrane region" description="Helical" evidence="1">
    <location>
        <begin position="34"/>
        <end position="53"/>
    </location>
</feature>
<proteinExistence type="predicted"/>
<sequence>METISTVLILSLLVELTTEIIKSSIPFIRGSRTQFVSIILGLVVCFTTNTGILKVLEIHTSVPVLDFFITGLIISRGSNIVHDLMKKIKTSFV</sequence>